<dbReference type="Pfam" id="PF12234">
    <property type="entry name" value="Rav1p_C"/>
    <property type="match status" value="1"/>
</dbReference>
<keyword evidence="7" id="KW-1185">Reference proteome</keyword>
<evidence type="ECO:0000313" key="6">
    <source>
        <dbReference type="EnsemblMetazoa" id="HelroP113035"/>
    </source>
</evidence>
<protein>
    <recommendedName>
        <fullName evidence="4">RAVE complex protein Rav1 C-terminal domain-containing protein</fullName>
    </recommendedName>
</protein>
<feature type="region of interest" description="Disordered" evidence="2">
    <location>
        <begin position="300"/>
        <end position="360"/>
    </location>
</feature>
<reference evidence="5 7" key="2">
    <citation type="journal article" date="2013" name="Nature">
        <title>Insights into bilaterian evolution from three spiralian genomes.</title>
        <authorList>
            <person name="Simakov O."/>
            <person name="Marletaz F."/>
            <person name="Cho S.J."/>
            <person name="Edsinger-Gonzales E."/>
            <person name="Havlak P."/>
            <person name="Hellsten U."/>
            <person name="Kuo D.H."/>
            <person name="Larsson T."/>
            <person name="Lv J."/>
            <person name="Arendt D."/>
            <person name="Savage R."/>
            <person name="Osoegawa K."/>
            <person name="de Jong P."/>
            <person name="Grimwood J."/>
            <person name="Chapman J.A."/>
            <person name="Shapiro H."/>
            <person name="Aerts A."/>
            <person name="Otillar R.P."/>
            <person name="Terry A.Y."/>
            <person name="Boore J.L."/>
            <person name="Grigoriev I.V."/>
            <person name="Lindberg D.R."/>
            <person name="Seaver E.C."/>
            <person name="Weisblat D.A."/>
            <person name="Putnam N.H."/>
            <person name="Rokhsar D.S."/>
        </authorList>
    </citation>
    <scope>NUCLEOTIDE SEQUENCE</scope>
</reference>
<dbReference type="PANTHER" id="PTHR13950:SF9">
    <property type="entry name" value="RABCONNECTIN-3A"/>
    <property type="match status" value="1"/>
</dbReference>
<keyword evidence="3" id="KW-0472">Membrane</keyword>
<accession>T1EFP8</accession>
<dbReference type="STRING" id="6412.T1EFP8"/>
<evidence type="ECO:0000256" key="3">
    <source>
        <dbReference type="SAM" id="Phobius"/>
    </source>
</evidence>
<dbReference type="EnsemblMetazoa" id="HelroT113035">
    <property type="protein sequence ID" value="HelroP113035"/>
    <property type="gene ID" value="HelroG113035"/>
</dbReference>
<keyword evidence="3" id="KW-0812">Transmembrane</keyword>
<dbReference type="RefSeq" id="XP_009021082.1">
    <property type="nucleotide sequence ID" value="XM_009022834.1"/>
</dbReference>
<evidence type="ECO:0000259" key="4">
    <source>
        <dbReference type="Pfam" id="PF12234"/>
    </source>
</evidence>
<dbReference type="eggNOG" id="KOG1064">
    <property type="taxonomic scope" value="Eukaryota"/>
</dbReference>
<reference evidence="6" key="3">
    <citation type="submission" date="2015-06" db="UniProtKB">
        <authorList>
            <consortium name="EnsemblMetazoa"/>
        </authorList>
    </citation>
    <scope>IDENTIFICATION</scope>
</reference>
<evidence type="ECO:0000313" key="5">
    <source>
        <dbReference type="EMBL" id="ESO00911.1"/>
    </source>
</evidence>
<dbReference type="KEGG" id="hro:HELRODRAFT_113035"/>
<keyword evidence="1" id="KW-0175">Coiled coil</keyword>
<feature type="compositionally biased region" description="Acidic residues" evidence="2">
    <location>
        <begin position="308"/>
        <end position="320"/>
    </location>
</feature>
<feature type="transmembrane region" description="Helical" evidence="3">
    <location>
        <begin position="1019"/>
        <end position="1046"/>
    </location>
</feature>
<reference evidence="7" key="1">
    <citation type="submission" date="2012-12" db="EMBL/GenBank/DDBJ databases">
        <authorList>
            <person name="Hellsten U."/>
            <person name="Grimwood J."/>
            <person name="Chapman J.A."/>
            <person name="Shapiro H."/>
            <person name="Aerts A."/>
            <person name="Otillar R.P."/>
            <person name="Terry A.Y."/>
            <person name="Boore J.L."/>
            <person name="Simakov O."/>
            <person name="Marletaz F."/>
            <person name="Cho S.-J."/>
            <person name="Edsinger-Gonzales E."/>
            <person name="Havlak P."/>
            <person name="Kuo D.-H."/>
            <person name="Larsson T."/>
            <person name="Lv J."/>
            <person name="Arendt D."/>
            <person name="Savage R."/>
            <person name="Osoegawa K."/>
            <person name="de Jong P."/>
            <person name="Lindberg D.R."/>
            <person name="Seaver E.C."/>
            <person name="Weisblat D.A."/>
            <person name="Putnam N.H."/>
            <person name="Grigoriev I.V."/>
            <person name="Rokhsar D.S."/>
        </authorList>
    </citation>
    <scope>NUCLEOTIDE SEQUENCE</scope>
</reference>
<keyword evidence="3" id="KW-1133">Transmembrane helix</keyword>
<feature type="domain" description="RAVE complex protein Rav1 C-terminal" evidence="4">
    <location>
        <begin position="1"/>
        <end position="142"/>
    </location>
</feature>
<dbReference type="GeneID" id="20195400"/>
<name>T1EFP8_HELRO</name>
<feature type="coiled-coil region" evidence="1">
    <location>
        <begin position="736"/>
        <end position="763"/>
    </location>
</feature>
<organism evidence="6 7">
    <name type="scientific">Helobdella robusta</name>
    <name type="common">Californian leech</name>
    <dbReference type="NCBI Taxonomy" id="6412"/>
    <lineage>
        <taxon>Eukaryota</taxon>
        <taxon>Metazoa</taxon>
        <taxon>Spiralia</taxon>
        <taxon>Lophotrochozoa</taxon>
        <taxon>Annelida</taxon>
        <taxon>Clitellata</taxon>
        <taxon>Hirudinea</taxon>
        <taxon>Rhynchobdellida</taxon>
        <taxon>Glossiphoniidae</taxon>
        <taxon>Helobdella</taxon>
    </lineage>
</organism>
<dbReference type="AlphaFoldDB" id="T1EFP8"/>
<dbReference type="HOGENOM" id="CLU_000267_1_0_1"/>
<evidence type="ECO:0000256" key="1">
    <source>
        <dbReference type="SAM" id="Coils"/>
    </source>
</evidence>
<gene>
    <name evidence="6" type="primary">20195400</name>
    <name evidence="5" type="ORF">HELRODRAFT_113035</name>
</gene>
<dbReference type="OMA" id="QTIYRWV"/>
<dbReference type="InParanoid" id="T1EFP8"/>
<sequence length="1048" mass="116836">MAQFFKNNFQEDRWRRAALKNAFTLIGKQRFQCAAAFFILAGAIQDAVEVCLKNLNDMQLAIVVLRLYEQESAAAASSLSSSSSLSYKKLLSEKILGSLYRAATSTSMTLTTSSDPFLRSMAKWILNDYTGSLETLLQNEDDDDDSSVFNFYIYLRSHPLILKQQQVGKIQKMNSLVDKFAQVNCVTPVERRLYFMTAHEHLRNGCPALALEVLMKLPPMISPQIDDDNDDNVATTVTTTDTTTTETTTTITADAINSNRESANESAGNFMNEYSTAEAFDWSQPVYNSMKSRDNDDDQLVLDFSVGGDDDDSGDDDDDDMGRRKKKKNVDDDDGRVKEEDDDGAEGEKKSKMASDNVKQQQHDVMAQQFKFIACLRMIADELATLAAGFGVDGGQLRYQLYYWLESEVEVLRRVCSYQEDHTSSISCDDDEDDGVDDDDFFLETKRQRIRKKRKWLRANHNLLVTLLSYTILHDSNGGGYASVRTEILLLLQPKNSSSSSSSSNSRLLSKPLPIPRDIPMLTSALIGPHSVVTDLLQYLGNMCHDLLSTFACMGSPPDSSYPRDKIYHIFAVGAGLSSCVYQSLSGDHSSLDNSNTTPGLDGGLFAFGQSQRESYLLGRAGRRSLTDDYSEAPKSEPSKWPGVSYLTSLLKKIHEDDAPQLITLLLQSLLSVYLSLLCYSLATYDAPVISRLIGQPLNKECWGTVFGGGVKQLVKMAPVSSTSRTNNSSVIVNGAIQQQQQQQMLQQQQQQLQQQQLQQQQQQRFHGDSYREKFIPPKMSIINYFLSRSDQQQQQTSKKNDDDDDDDAEDDDDDDDNDGDVGADDDYAPGGACGYGSARKKNKKASRSDTTHLDPDSLPWKLIRYAVVRYVNVSLGAFLPAIGLEPGELDHSSSLLDSVVKNLLRWEAGLRREVDGSSDSIEIPNLYVEPTSLFGNVTIQKYSSLMDSKNTPFLSKHKTAKPAKKLWTELVSKPQLQDIFIKYVFKSKKLPATAEITTSGFDNDYNEPMKIIHKDQDVITSFAINQVVVVVVVVEVVIVSINLVVVL</sequence>
<dbReference type="InterPro" id="IPR022033">
    <property type="entry name" value="Rav1p_C"/>
</dbReference>
<feature type="region of interest" description="Disordered" evidence="2">
    <location>
        <begin position="790"/>
        <end position="854"/>
    </location>
</feature>
<dbReference type="EMBL" id="KB096864">
    <property type="protein sequence ID" value="ESO00911.1"/>
    <property type="molecule type" value="Genomic_DNA"/>
</dbReference>
<evidence type="ECO:0000313" key="7">
    <source>
        <dbReference type="Proteomes" id="UP000015101"/>
    </source>
</evidence>
<dbReference type="PANTHER" id="PTHR13950">
    <property type="entry name" value="RABCONNECTIN-RELATED"/>
    <property type="match status" value="1"/>
</dbReference>
<dbReference type="OrthoDB" id="342131at2759"/>
<evidence type="ECO:0000256" key="2">
    <source>
        <dbReference type="SAM" id="MobiDB-lite"/>
    </source>
</evidence>
<dbReference type="InterPro" id="IPR052208">
    <property type="entry name" value="DmX-like/RAVE_component"/>
</dbReference>
<dbReference type="Proteomes" id="UP000015101">
    <property type="component" value="Unassembled WGS sequence"/>
</dbReference>
<dbReference type="EMBL" id="AMQM01005259">
    <property type="status" value="NOT_ANNOTATED_CDS"/>
    <property type="molecule type" value="Genomic_DNA"/>
</dbReference>
<proteinExistence type="predicted"/>
<feature type="compositionally biased region" description="Acidic residues" evidence="2">
    <location>
        <begin position="803"/>
        <end position="828"/>
    </location>
</feature>
<dbReference type="CTD" id="20195400"/>